<reference evidence="4" key="1">
    <citation type="journal article" date="2019" name="Int. J. Syst. Evol. Microbiol.">
        <title>The Global Catalogue of Microorganisms (GCM) 10K type strain sequencing project: providing services to taxonomists for standard genome sequencing and annotation.</title>
        <authorList>
            <consortium name="The Broad Institute Genomics Platform"/>
            <consortium name="The Broad Institute Genome Sequencing Center for Infectious Disease"/>
            <person name="Wu L."/>
            <person name="Ma J."/>
        </authorList>
    </citation>
    <scope>NUCLEOTIDE SEQUENCE [LARGE SCALE GENOMIC DNA]</scope>
    <source>
        <strain evidence="4">JCM 30742</strain>
    </source>
</reference>
<dbReference type="RefSeq" id="WP_345150280.1">
    <property type="nucleotide sequence ID" value="NZ_BAABEO010000011.1"/>
</dbReference>
<dbReference type="SUPFAM" id="SSF53850">
    <property type="entry name" value="Periplasmic binding protein-like II"/>
    <property type="match status" value="1"/>
</dbReference>
<dbReference type="Gene3D" id="3.10.105.10">
    <property type="entry name" value="Dipeptide-binding Protein, Domain 3"/>
    <property type="match status" value="1"/>
</dbReference>
<gene>
    <name evidence="3" type="ORF">GCM10023081_18790</name>
</gene>
<dbReference type="PANTHER" id="PTHR30290">
    <property type="entry name" value="PERIPLASMIC BINDING COMPONENT OF ABC TRANSPORTER"/>
    <property type="match status" value="1"/>
</dbReference>
<dbReference type="EMBL" id="BAABEO010000011">
    <property type="protein sequence ID" value="GAA3680898.1"/>
    <property type="molecule type" value="Genomic_DNA"/>
</dbReference>
<dbReference type="InterPro" id="IPR000914">
    <property type="entry name" value="SBP_5_dom"/>
</dbReference>
<dbReference type="PIRSF" id="PIRSF002741">
    <property type="entry name" value="MppA"/>
    <property type="match status" value="1"/>
</dbReference>
<evidence type="ECO:0000259" key="2">
    <source>
        <dbReference type="Pfam" id="PF00496"/>
    </source>
</evidence>
<name>A0ABP7C9P0_9MICC</name>
<dbReference type="Pfam" id="PF00496">
    <property type="entry name" value="SBP_bac_5"/>
    <property type="match status" value="1"/>
</dbReference>
<evidence type="ECO:0000256" key="1">
    <source>
        <dbReference type="SAM" id="SignalP"/>
    </source>
</evidence>
<sequence length="601" mass="64610">MSTTKRPTGKLALAAVLAVAGLLVTGCGAGNTTAAAGTSAVNLADPANAVAGGTLKIAKVGDFSALDPLIAYAVDDWGVMRATQRQLVTYAGSPTDIKSDTQLVGDLAEKWTVSDDGLVYTFTLKDDIHFTGAADREITAEDFVYQIKRFPDPNKQVAAINYFNSAIKGFEEFSEKFRKEVKPGDPAASYKFQQENEIEGVKALDSKTLQFTLTGKAYDFLGILSMGFVSPQPAEVVSQYTGDSLDYRQHYVSSGAYAVTEYTPDQKLVLTKDADYNQASDPRKNYADEIVIDTTSDSAATAVQKVQTGDAHFSLQEGVPPITAIQQYVTKNSPYIVSAASGSESAIGFNLQPNATTEGQKAIRELKVRQAIAYAANKANLVQNRGGEIAGSPTGQIITSTILGYEKFDPYATEGSKGDPEKAKQLLAEAGYPDGITLNTAYRSNEASTKEATSLQEDLAKANITLNLVPVNESEFHGLLQNEPEKYDIIANLVYAPDWQGDSTRMILGGWLNSDVSPCGPGNVYGICYDNPELNKLASEAFASDTPGPIWTQADQVASTDLAWVPVYERNAIFILSEDVTYYQWSNLATGPDPTGIAVKH</sequence>
<dbReference type="InterPro" id="IPR039424">
    <property type="entry name" value="SBP_5"/>
</dbReference>
<dbReference type="InterPro" id="IPR030678">
    <property type="entry name" value="Peptide/Ni-bd"/>
</dbReference>
<evidence type="ECO:0000313" key="4">
    <source>
        <dbReference type="Proteomes" id="UP001500752"/>
    </source>
</evidence>
<organism evidence="3 4">
    <name type="scientific">Arthrobacter ginkgonis</name>
    <dbReference type="NCBI Taxonomy" id="1630594"/>
    <lineage>
        <taxon>Bacteria</taxon>
        <taxon>Bacillati</taxon>
        <taxon>Actinomycetota</taxon>
        <taxon>Actinomycetes</taxon>
        <taxon>Micrococcales</taxon>
        <taxon>Micrococcaceae</taxon>
        <taxon>Arthrobacter</taxon>
    </lineage>
</organism>
<feature type="domain" description="Solute-binding protein family 5" evidence="2">
    <location>
        <begin position="103"/>
        <end position="517"/>
    </location>
</feature>
<evidence type="ECO:0000313" key="3">
    <source>
        <dbReference type="EMBL" id="GAA3680898.1"/>
    </source>
</evidence>
<feature type="chain" id="PRO_5045793123" evidence="1">
    <location>
        <begin position="30"/>
        <end position="601"/>
    </location>
</feature>
<keyword evidence="1" id="KW-0732">Signal</keyword>
<proteinExistence type="predicted"/>
<dbReference type="Gene3D" id="3.40.190.10">
    <property type="entry name" value="Periplasmic binding protein-like II"/>
    <property type="match status" value="1"/>
</dbReference>
<comment type="caution">
    <text evidence="3">The sequence shown here is derived from an EMBL/GenBank/DDBJ whole genome shotgun (WGS) entry which is preliminary data.</text>
</comment>
<dbReference type="Proteomes" id="UP001500752">
    <property type="component" value="Unassembled WGS sequence"/>
</dbReference>
<accession>A0ABP7C9P0</accession>
<protein>
    <submittedName>
        <fullName evidence="3">ABC transporter substrate-binding protein</fullName>
    </submittedName>
</protein>
<feature type="signal peptide" evidence="1">
    <location>
        <begin position="1"/>
        <end position="29"/>
    </location>
</feature>
<dbReference type="PROSITE" id="PS51257">
    <property type="entry name" value="PROKAR_LIPOPROTEIN"/>
    <property type="match status" value="1"/>
</dbReference>
<keyword evidence="4" id="KW-1185">Reference proteome</keyword>